<reference evidence="3 4" key="1">
    <citation type="submission" date="2017-04" db="EMBL/GenBank/DDBJ databases">
        <authorList>
            <person name="Afonso C.L."/>
            <person name="Miller P.J."/>
            <person name="Scott M.A."/>
            <person name="Spackman E."/>
            <person name="Goraichik I."/>
            <person name="Dimitrov K.M."/>
            <person name="Suarez D.L."/>
            <person name="Swayne D.E."/>
        </authorList>
    </citation>
    <scope>NUCLEOTIDE SEQUENCE [LARGE SCALE GENOMIC DNA]</scope>
    <source>
        <strain evidence="3 4">ToBE</strain>
    </source>
</reference>
<dbReference type="Proteomes" id="UP000192569">
    <property type="component" value="Chromosome I"/>
</dbReference>
<keyword evidence="2" id="KW-0732">Signal</keyword>
<accession>A0A1W1VEP5</accession>
<dbReference type="STRING" id="698762.SAMN00808754_0503"/>
<dbReference type="EMBL" id="LT838272">
    <property type="protein sequence ID" value="SMB91693.1"/>
    <property type="molecule type" value="Genomic_DNA"/>
</dbReference>
<keyword evidence="4" id="KW-1185">Reference proteome</keyword>
<evidence type="ECO:0000256" key="1">
    <source>
        <dbReference type="SAM" id="Coils"/>
    </source>
</evidence>
<evidence type="ECO:0008006" key="5">
    <source>
        <dbReference type="Google" id="ProtNLM"/>
    </source>
</evidence>
<proteinExistence type="predicted"/>
<feature type="coiled-coil region" evidence="1">
    <location>
        <begin position="56"/>
        <end position="97"/>
    </location>
</feature>
<feature type="coiled-coil region" evidence="1">
    <location>
        <begin position="147"/>
        <end position="213"/>
    </location>
</feature>
<evidence type="ECO:0000256" key="2">
    <source>
        <dbReference type="SAM" id="SignalP"/>
    </source>
</evidence>
<dbReference type="Gene3D" id="6.10.250.3150">
    <property type="match status" value="1"/>
</dbReference>
<dbReference type="OrthoDB" id="1722360at2"/>
<protein>
    <recommendedName>
        <fullName evidence="5">N-terminal domain of peptidoglycan hydrolase CwlO-containing protein</fullName>
    </recommendedName>
</protein>
<sequence length="361" mass="41567">MRLVAILVLGFFLFAVPGNTWAASTNPQEEIKQRLKNTQSQEYALLQEIFHLDANLQALAAKKLALTTRYQTLTQELALAREKEKELTQKLAASRENFSRSLQFFQKHMVTPYLMAAILSQNWADFFIRWELLEQYMYFLLNRVYHHLSLYKEAQKIRETVERQEREVAKAALEVTQLEEKLEAMKIARQEALEKVKNQVAQYEQALFALERAWQETLPTLMALFQRFPQFPWEKLTPDKLRVNYARGTVVAEFSQQKINKVLLEGQHSLKHIKFVLSPGTLSIPGPGFLLQGTLAIAGTHNLTFTPQTLELSGVPLDKSVWDVLLPQTAFSIELPAPAFDLKFSHLEIQEGRIVLELSRI</sequence>
<gene>
    <name evidence="3" type="ORF">SAMN00808754_0503</name>
</gene>
<feature type="signal peptide" evidence="2">
    <location>
        <begin position="1"/>
        <end position="22"/>
    </location>
</feature>
<organism evidence="3 4">
    <name type="scientific">Thermanaeromonas toyohensis ToBE</name>
    <dbReference type="NCBI Taxonomy" id="698762"/>
    <lineage>
        <taxon>Bacteria</taxon>
        <taxon>Bacillati</taxon>
        <taxon>Bacillota</taxon>
        <taxon>Clostridia</taxon>
        <taxon>Neomoorellales</taxon>
        <taxon>Neomoorellaceae</taxon>
        <taxon>Thermanaeromonas</taxon>
    </lineage>
</organism>
<evidence type="ECO:0000313" key="4">
    <source>
        <dbReference type="Proteomes" id="UP000192569"/>
    </source>
</evidence>
<name>A0A1W1VEP5_9FIRM</name>
<dbReference type="AlphaFoldDB" id="A0A1W1VEP5"/>
<keyword evidence="1" id="KW-0175">Coiled coil</keyword>
<dbReference type="RefSeq" id="WP_084663726.1">
    <property type="nucleotide sequence ID" value="NZ_LT838272.1"/>
</dbReference>
<feature type="chain" id="PRO_5010709671" description="N-terminal domain of peptidoglycan hydrolase CwlO-containing protein" evidence="2">
    <location>
        <begin position="23"/>
        <end position="361"/>
    </location>
</feature>
<evidence type="ECO:0000313" key="3">
    <source>
        <dbReference type="EMBL" id="SMB91693.1"/>
    </source>
</evidence>